<reference evidence="2 3" key="1">
    <citation type="submission" date="2015-12" db="EMBL/GenBank/DDBJ databases">
        <authorList>
            <person name="Shamseldin A."/>
            <person name="Moawad H."/>
            <person name="Abd El-Rahim W.M."/>
            <person name="Sadowsky M.J."/>
        </authorList>
    </citation>
    <scope>NUCLEOTIDE SEQUENCE [LARGE SCALE GENOMIC DNA]</scope>
    <source>
        <strain evidence="2 3">SJ5A-1</strain>
    </source>
</reference>
<dbReference type="PANTHER" id="PTHR45458">
    <property type="entry name" value="SHORT-CHAIN DEHYDROGENASE/REDUCTASE SDR"/>
    <property type="match status" value="1"/>
</dbReference>
<comment type="similarity">
    <text evidence="1">Belongs to the short-chain dehydrogenases/reductases (SDR) family.</text>
</comment>
<dbReference type="RefSeq" id="WP_058862553.1">
    <property type="nucleotide sequence ID" value="NZ_LPXO01000007.1"/>
</dbReference>
<dbReference type="GO" id="GO:0016616">
    <property type="term" value="F:oxidoreductase activity, acting on the CH-OH group of donors, NAD or NADP as acceptor"/>
    <property type="evidence" value="ECO:0007669"/>
    <property type="project" value="TreeGrafter"/>
</dbReference>
<evidence type="ECO:0000256" key="1">
    <source>
        <dbReference type="RuleBase" id="RU000363"/>
    </source>
</evidence>
<dbReference type="InterPro" id="IPR002347">
    <property type="entry name" value="SDR_fam"/>
</dbReference>
<dbReference type="Proteomes" id="UP000054396">
    <property type="component" value="Unassembled WGS sequence"/>
</dbReference>
<evidence type="ECO:0000313" key="2">
    <source>
        <dbReference type="EMBL" id="KUF10236.1"/>
    </source>
</evidence>
<dbReference type="PRINTS" id="PR00080">
    <property type="entry name" value="SDRFAMILY"/>
</dbReference>
<dbReference type="OrthoDB" id="9785826at2"/>
<dbReference type="PANTHER" id="PTHR45458:SF1">
    <property type="entry name" value="SHORT CHAIN DEHYDROGENASE"/>
    <property type="match status" value="1"/>
</dbReference>
<dbReference type="STRING" id="1685382.AVJ23_12550"/>
<organism evidence="2 3">
    <name type="scientific">Pseudoponticoccus marisrubri</name>
    <dbReference type="NCBI Taxonomy" id="1685382"/>
    <lineage>
        <taxon>Bacteria</taxon>
        <taxon>Pseudomonadati</taxon>
        <taxon>Pseudomonadota</taxon>
        <taxon>Alphaproteobacteria</taxon>
        <taxon>Rhodobacterales</taxon>
        <taxon>Roseobacteraceae</taxon>
        <taxon>Pseudoponticoccus</taxon>
    </lineage>
</organism>
<gene>
    <name evidence="2" type="ORF">AVJ23_12550</name>
</gene>
<dbReference type="Gene3D" id="3.40.50.720">
    <property type="entry name" value="NAD(P)-binding Rossmann-like Domain"/>
    <property type="match status" value="1"/>
</dbReference>
<dbReference type="SUPFAM" id="SSF51735">
    <property type="entry name" value="NAD(P)-binding Rossmann-fold domains"/>
    <property type="match status" value="1"/>
</dbReference>
<dbReference type="EMBL" id="LPXO01000007">
    <property type="protein sequence ID" value="KUF10236.1"/>
    <property type="molecule type" value="Genomic_DNA"/>
</dbReference>
<accession>A0A0W7WI05</accession>
<dbReference type="InterPro" id="IPR052184">
    <property type="entry name" value="SDR_enzymes"/>
</dbReference>
<sequence>MATVLITGAGRGIGAALDRALSARGDTVLGTARDHPEYLQLEVTDPASHRALATQLEGRAIDTLVCNAGIYPDKGQNLADGFPAEMWAQTFAVNVTGVFLTVQALLPNLQLSDTPRIAIIGSQMGSDTRAPGGSYIYRASKAAVLNLGRNLAMDLKNLDIAVGVYHPGWVRTDMGGETAEISVDEAAEGLAARFDALSLQTTGCFETWDGRAHPF</sequence>
<keyword evidence="3" id="KW-1185">Reference proteome</keyword>
<dbReference type="AlphaFoldDB" id="A0A0W7WI05"/>
<comment type="caution">
    <text evidence="2">The sequence shown here is derived from an EMBL/GenBank/DDBJ whole genome shotgun (WGS) entry which is preliminary data.</text>
</comment>
<protein>
    <submittedName>
        <fullName evidence="2">Short-chain dehydrogenase</fullName>
    </submittedName>
</protein>
<proteinExistence type="inferred from homology"/>
<dbReference type="InterPro" id="IPR036291">
    <property type="entry name" value="NAD(P)-bd_dom_sf"/>
</dbReference>
<name>A0A0W7WI05_9RHOB</name>
<dbReference type="PRINTS" id="PR00081">
    <property type="entry name" value="GDHRDH"/>
</dbReference>
<evidence type="ECO:0000313" key="3">
    <source>
        <dbReference type="Proteomes" id="UP000054396"/>
    </source>
</evidence>
<dbReference type="Pfam" id="PF00106">
    <property type="entry name" value="adh_short"/>
    <property type="match status" value="1"/>
</dbReference>